<reference evidence="4 5" key="1">
    <citation type="submission" date="2015-01" db="EMBL/GenBank/DDBJ databases">
        <title>Genome sequence of Jeotgalibacillus alimentarius.</title>
        <authorList>
            <person name="Goh K.M."/>
            <person name="Chan K.-G."/>
            <person name="Yaakop A.S."/>
            <person name="Ee R."/>
            <person name="Gan H.M."/>
            <person name="Chan C.S."/>
        </authorList>
    </citation>
    <scope>NUCLEOTIDE SEQUENCE [LARGE SCALE GENOMIC DNA]</scope>
    <source>
        <strain evidence="4 5">YKJ-13</strain>
    </source>
</reference>
<protein>
    <recommendedName>
        <fullName evidence="3">Cell envelope-related transcriptional attenuator domain-containing protein</fullName>
    </recommendedName>
</protein>
<evidence type="ECO:0000313" key="4">
    <source>
        <dbReference type="EMBL" id="KIL46612.1"/>
    </source>
</evidence>
<evidence type="ECO:0000259" key="3">
    <source>
        <dbReference type="Pfam" id="PF03816"/>
    </source>
</evidence>
<dbReference type="AlphaFoldDB" id="A0A0C2VCF0"/>
<dbReference type="Proteomes" id="UP000031950">
    <property type="component" value="Unassembled WGS sequence"/>
</dbReference>
<feature type="region of interest" description="Disordered" evidence="2">
    <location>
        <begin position="333"/>
        <end position="360"/>
    </location>
</feature>
<dbReference type="PANTHER" id="PTHR33392">
    <property type="entry name" value="POLYISOPRENYL-TEICHOIC ACID--PEPTIDOGLYCAN TEICHOIC ACID TRANSFERASE TAGU"/>
    <property type="match status" value="1"/>
</dbReference>
<feature type="compositionally biased region" description="Polar residues" evidence="2">
    <location>
        <begin position="333"/>
        <end position="350"/>
    </location>
</feature>
<dbReference type="EMBL" id="JXRQ01000025">
    <property type="protein sequence ID" value="KIL46612.1"/>
    <property type="molecule type" value="Genomic_DNA"/>
</dbReference>
<dbReference type="InterPro" id="IPR004474">
    <property type="entry name" value="LytR_CpsA_psr"/>
</dbReference>
<feature type="compositionally biased region" description="Acidic residues" evidence="2">
    <location>
        <begin position="351"/>
        <end position="360"/>
    </location>
</feature>
<name>A0A0C2VCF0_9BACL</name>
<keyword evidence="5" id="KW-1185">Reference proteome</keyword>
<dbReference type="Gene3D" id="3.40.630.190">
    <property type="entry name" value="LCP protein"/>
    <property type="match status" value="1"/>
</dbReference>
<comment type="similarity">
    <text evidence="1">Belongs to the LytR/CpsA/Psr (LCP) family.</text>
</comment>
<dbReference type="PANTHER" id="PTHR33392:SF3">
    <property type="entry name" value="POLYISOPRENYL-TEICHOIC ACID--PEPTIDOGLYCAN TEICHOIC ACID TRANSFERASE TAGT"/>
    <property type="match status" value="1"/>
</dbReference>
<feature type="domain" description="Cell envelope-related transcriptional attenuator" evidence="3">
    <location>
        <begin position="100"/>
        <end position="248"/>
    </location>
</feature>
<dbReference type="NCBIfam" id="TIGR00350">
    <property type="entry name" value="lytR_cpsA_psr"/>
    <property type="match status" value="1"/>
</dbReference>
<dbReference type="Pfam" id="PF03816">
    <property type="entry name" value="LytR_cpsA_psr"/>
    <property type="match status" value="1"/>
</dbReference>
<accession>A0A0C2VCF0</accession>
<organism evidence="4 5">
    <name type="scientific">Jeotgalibacillus alimentarius</name>
    <dbReference type="NCBI Taxonomy" id="135826"/>
    <lineage>
        <taxon>Bacteria</taxon>
        <taxon>Bacillati</taxon>
        <taxon>Bacillota</taxon>
        <taxon>Bacilli</taxon>
        <taxon>Bacillales</taxon>
        <taxon>Caryophanaceae</taxon>
        <taxon>Jeotgalibacillus</taxon>
    </lineage>
</organism>
<comment type="caution">
    <text evidence="4">The sequence shown here is derived from an EMBL/GenBank/DDBJ whole genome shotgun (WGS) entry which is preliminary data.</text>
</comment>
<dbReference type="OrthoDB" id="27330at2"/>
<proteinExistence type="inferred from homology"/>
<dbReference type="STRING" id="135826.KP77_27390"/>
<evidence type="ECO:0000256" key="2">
    <source>
        <dbReference type="SAM" id="MobiDB-lite"/>
    </source>
</evidence>
<gene>
    <name evidence="4" type="ORF">KP77_27390</name>
</gene>
<dbReference type="InterPro" id="IPR050922">
    <property type="entry name" value="LytR/CpsA/Psr_CW_biosynth"/>
</dbReference>
<evidence type="ECO:0000256" key="1">
    <source>
        <dbReference type="ARBA" id="ARBA00006068"/>
    </source>
</evidence>
<sequence>MDRKTYKKKAKAKRIRKMMLMVGIPLLLIAVSGLVYGGYLYTKAQNVADDSFEEVEGRDQSELREKEVDPDVDNVSVLFLGVDGSDVREEAAGFENGTTRTDAIILATLNNDDKSVKLTSIPRDTLAYIPEVDYEDKINHAHAFGGPKASMEAVEELLDVPVDYYVRMNFYAFMDVVNALNGVEVDVPFNMYEMNSDDQKDAIFLEEGRQTVDGEEALAFVRSRHMDSDIARGERQQEVIDAILDKAKSAGSINRYADVIDAVGDNMKTNMRFSEMRAFMSYALNSNLSVDMHTLAGEGVMYDGVYYYEAYEDELETVRADLREHLGLSSFVSNDESSSLTEDNTYSESETAQEDEDSEW</sequence>
<dbReference type="RefSeq" id="WP_041123269.1">
    <property type="nucleotide sequence ID" value="NZ_JXRQ01000025.1"/>
</dbReference>
<dbReference type="PATRIC" id="fig|135826.4.peg.2723"/>
<evidence type="ECO:0000313" key="5">
    <source>
        <dbReference type="Proteomes" id="UP000031950"/>
    </source>
</evidence>